<feature type="region of interest" description="Disordered" evidence="1">
    <location>
        <begin position="361"/>
        <end position="657"/>
    </location>
</feature>
<reference evidence="3 4" key="1">
    <citation type="submission" date="2017-03" db="EMBL/GenBank/DDBJ databases">
        <title>Genomes of endolithic fungi from Antarctica.</title>
        <authorList>
            <person name="Coleine C."/>
            <person name="Masonjones S."/>
            <person name="Stajich J.E."/>
        </authorList>
    </citation>
    <scope>NUCLEOTIDE SEQUENCE [LARGE SCALE GENOMIC DNA]</scope>
    <source>
        <strain evidence="3 4">CCFEE 6314</strain>
    </source>
</reference>
<dbReference type="InterPro" id="IPR036420">
    <property type="entry name" value="BRCT_dom_sf"/>
</dbReference>
<feature type="region of interest" description="Disordered" evidence="1">
    <location>
        <begin position="1096"/>
        <end position="1134"/>
    </location>
</feature>
<dbReference type="Pfam" id="PF00533">
    <property type="entry name" value="BRCT"/>
    <property type="match status" value="1"/>
</dbReference>
<dbReference type="InterPro" id="IPR001357">
    <property type="entry name" value="BRCT_dom"/>
</dbReference>
<feature type="region of interest" description="Disordered" evidence="1">
    <location>
        <begin position="130"/>
        <end position="202"/>
    </location>
</feature>
<dbReference type="Gene3D" id="3.40.50.10190">
    <property type="entry name" value="BRCT domain"/>
    <property type="match status" value="1"/>
</dbReference>
<feature type="region of interest" description="Disordered" evidence="1">
    <location>
        <begin position="1257"/>
        <end position="1280"/>
    </location>
</feature>
<feature type="compositionally biased region" description="Low complexity" evidence="1">
    <location>
        <begin position="179"/>
        <end position="193"/>
    </location>
</feature>
<feature type="compositionally biased region" description="Acidic residues" evidence="1">
    <location>
        <begin position="396"/>
        <end position="410"/>
    </location>
</feature>
<proteinExistence type="predicted"/>
<gene>
    <name evidence="3" type="ORF">B0A52_05900</name>
</gene>
<feature type="compositionally biased region" description="Polar residues" evidence="1">
    <location>
        <begin position="473"/>
        <end position="492"/>
    </location>
</feature>
<feature type="compositionally biased region" description="Polar residues" evidence="1">
    <location>
        <begin position="902"/>
        <end position="911"/>
    </location>
</feature>
<sequence length="1469" mass="160407">METDSGSIDITSLKNEMLSSLQSRLEQPGSEYIPPGTQTRQAVQTALSDISPILLQNQDDTYPTLPSTVPDSQVPVNAVQDHFQLLSPVVPLAANAVHKVLDKIMSQVEDNATQVLSPSLFKSLINRSRSAKLSNGQEETQRTLDEGDDGHVDLLSDFDQPHNQHDPDLDTESVHVDFSPSQSPQPLSQFPESQRFKTPLTVGKKRRYNGDVIDSPELPRNPLQNVGHVIGLSQAFAATQADTSPFTTNIALPSDRPSPNIELRPRPVTVTSSSMRMIQDFHRASTEPATRYVSSRQSQAEREERARIRSEKDVPSDADGSDDGFADSIPIAEGRKRERIKNPRAAFETVSSPTKKIPFTLATKFSPIRQTEQRPNTMLAASSQRVIHPSSPQSELENDSEAETDQEDNMDIAVTRSSQGYEALDGEDKENLSEVGSQVPETAARLQHALIGSSLRIQDSPLPRPRLNHRTPNRQFADSSQPSAVANSQPSQTKKRESEHAQNPKSSGRDGVEFVPQSPTMSQRQIRNGVEPEEDVDTCASPKMDSELPLIIQPSSERSQLRRRSTVPETSSNERDVQHTIRSGHSQSGVNTSSPEFDTARSRPRPSTNNSQRDIDLSSPPPSATPPGVKRVRLEDVEAIPSPQKSQSQGASSISDLFGGYHEQGEFGASQLSVRDFHAAVLPPPCISPLVNETRHAELDKSDDVSTQRQKTPEEQVEPVLETPLMVATSTYSRRTRKPSTKLLSALKDKPVSEKKVESSQWEIVASPPRKAVPVFRSIASTPKSRNPKSLRKVKSLKKRTPGPEVIDTSIKAAQITTQVHDEPAQETFPTPSPPSAAYESAHQVEASNKALETMARKGSSTEIDNVEPGSRSSAALDDTPTLSQGKQIESHPNSPRDRRPQTPQVETSTDPGRPTQGPPGAEATPTPSAPAAAPARVAPNMVFACFNGKTKAYYPARCVGMAGSDTKRFLIQWEGYDPQDIDEYGLCSLEVRTGDLVKINLEGFPKLPHVVRGLKKLHGEREASSRTRTSPSMTDVYGHDTVLVAPKQRKSLPVEISTDSVKEVPVSALYLDSNMWRQMKDRPYEYKLEDDLSTGLPLLGGTSTPAQRSSTPTTPTSRHRRSTFLPTAGTVPHPLHIHPPPTLHSATSTTSTTPHTSPGLFHNMAFAISHEEERKEQLELLIEQHGGKVLSTSFADLVDSTTMELQSQYANLEFAALLTDQHSRKVKYMQALALGLPCLSDKWIDACIEHVEHGSDNVSDVDDGSGDDSNTPPHPPSSIVDWHPYLLAAGKSDALDNAIKSRCLPFGSSTVEQMVSTRPNLLGGANVVFITGNGGSGKITKAAETAQQHHLFFVRAMGAGVVHLHSDLKAAAVKAGLVGGDRNGGQHPPVKYCFVQDRAAVGAARKMLQQQEQQQQQRWDKGKGNGKGKATSKSVGQLRGNRSIGPNVTILCNEDIIQSLIWGQLWIQ</sequence>
<dbReference type="OrthoDB" id="129353at2759"/>
<feature type="compositionally biased region" description="Basic and acidic residues" evidence="1">
    <location>
        <begin position="299"/>
        <end position="315"/>
    </location>
</feature>
<dbReference type="Gene3D" id="2.30.30.140">
    <property type="match status" value="1"/>
</dbReference>
<dbReference type="SUPFAM" id="SSF52113">
    <property type="entry name" value="BRCT domain"/>
    <property type="match status" value="1"/>
</dbReference>
<feature type="compositionally biased region" description="Basic residues" evidence="1">
    <location>
        <begin position="786"/>
        <end position="801"/>
    </location>
</feature>
<feature type="compositionally biased region" description="Polar residues" evidence="1">
    <location>
        <begin position="368"/>
        <end position="395"/>
    </location>
</feature>
<dbReference type="SMART" id="SM00292">
    <property type="entry name" value="BRCT"/>
    <property type="match status" value="1"/>
</dbReference>
<evidence type="ECO:0000259" key="2">
    <source>
        <dbReference type="PROSITE" id="PS50172"/>
    </source>
</evidence>
<dbReference type="VEuPathDB" id="FungiDB:PV10_06591"/>
<feature type="compositionally biased region" description="Polar residues" evidence="1">
    <location>
        <begin position="580"/>
        <end position="596"/>
    </location>
</feature>
<organism evidence="3 4">
    <name type="scientific">Exophiala mesophila</name>
    <name type="common">Black yeast-like fungus</name>
    <dbReference type="NCBI Taxonomy" id="212818"/>
    <lineage>
        <taxon>Eukaryota</taxon>
        <taxon>Fungi</taxon>
        <taxon>Dikarya</taxon>
        <taxon>Ascomycota</taxon>
        <taxon>Pezizomycotina</taxon>
        <taxon>Eurotiomycetes</taxon>
        <taxon>Chaetothyriomycetidae</taxon>
        <taxon>Chaetothyriales</taxon>
        <taxon>Herpotrichiellaceae</taxon>
        <taxon>Exophiala</taxon>
    </lineage>
</organism>
<feature type="compositionally biased region" description="Basic and acidic residues" evidence="1">
    <location>
        <begin position="698"/>
        <end position="714"/>
    </location>
</feature>
<feature type="region of interest" description="Disordered" evidence="1">
    <location>
        <begin position="283"/>
        <end position="339"/>
    </location>
</feature>
<accession>A0A438N3Z6</accession>
<dbReference type="EMBL" id="NAJM01000023">
    <property type="protein sequence ID" value="RVX70401.1"/>
    <property type="molecule type" value="Genomic_DNA"/>
</dbReference>
<feature type="region of interest" description="Disordered" evidence="1">
    <location>
        <begin position="818"/>
        <end position="933"/>
    </location>
</feature>
<dbReference type="Proteomes" id="UP000288859">
    <property type="component" value="Unassembled WGS sequence"/>
</dbReference>
<feature type="compositionally biased region" description="Basic and acidic residues" evidence="1">
    <location>
        <begin position="494"/>
        <end position="512"/>
    </location>
</feature>
<evidence type="ECO:0000256" key="1">
    <source>
        <dbReference type="SAM" id="MobiDB-lite"/>
    </source>
</evidence>
<evidence type="ECO:0000313" key="4">
    <source>
        <dbReference type="Proteomes" id="UP000288859"/>
    </source>
</evidence>
<feature type="region of interest" description="Disordered" evidence="1">
    <location>
        <begin position="698"/>
        <end position="717"/>
    </location>
</feature>
<feature type="region of interest" description="Disordered" evidence="1">
    <location>
        <begin position="1407"/>
        <end position="1439"/>
    </location>
</feature>
<dbReference type="InterPro" id="IPR041297">
    <property type="entry name" value="Crb2_Tudor"/>
</dbReference>
<name>A0A438N3Z6_EXOME</name>
<feature type="compositionally biased region" description="Polar residues" evidence="1">
    <location>
        <begin position="643"/>
        <end position="655"/>
    </location>
</feature>
<dbReference type="CDD" id="cd17745">
    <property type="entry name" value="BRCT_p53bp1_rpt1"/>
    <property type="match status" value="1"/>
</dbReference>
<protein>
    <recommendedName>
        <fullName evidence="2">BRCT domain-containing protein</fullName>
    </recommendedName>
</protein>
<feature type="compositionally biased region" description="Polar residues" evidence="1">
    <location>
        <begin position="517"/>
        <end position="526"/>
    </location>
</feature>
<feature type="compositionally biased region" description="Polar residues" evidence="1">
    <location>
        <begin position="881"/>
        <end position="894"/>
    </location>
</feature>
<dbReference type="PROSITE" id="PS50172">
    <property type="entry name" value="BRCT"/>
    <property type="match status" value="1"/>
</dbReference>
<dbReference type="Pfam" id="PF18115">
    <property type="entry name" value="Tudor_3"/>
    <property type="match status" value="1"/>
</dbReference>
<comment type="caution">
    <text evidence="3">The sequence shown here is derived from an EMBL/GenBank/DDBJ whole genome shotgun (WGS) entry which is preliminary data.</text>
</comment>
<dbReference type="InterPro" id="IPR047249">
    <property type="entry name" value="BRCT_p53bp1-like_rpt1"/>
</dbReference>
<feature type="domain" description="BRCT" evidence="2">
    <location>
        <begin position="1157"/>
        <end position="1250"/>
    </location>
</feature>
<feature type="region of interest" description="Disordered" evidence="1">
    <location>
        <begin position="781"/>
        <end position="806"/>
    </location>
</feature>
<evidence type="ECO:0000313" key="3">
    <source>
        <dbReference type="EMBL" id="RVX70401.1"/>
    </source>
</evidence>
<feature type="compositionally biased region" description="Low complexity" evidence="1">
    <location>
        <begin position="1096"/>
        <end position="1117"/>
    </location>
</feature>
<feature type="compositionally biased region" description="Basic and acidic residues" evidence="1">
    <location>
        <begin position="139"/>
        <end position="175"/>
    </location>
</feature>
<feature type="compositionally biased region" description="Low complexity" evidence="1">
    <location>
        <begin position="915"/>
        <end position="933"/>
    </location>
</feature>